<proteinExistence type="predicted"/>
<reference evidence="2" key="1">
    <citation type="journal article" date="2015" name="Sci. Rep.">
        <title>The power of single molecule real-time sequencing technology in the de novo assembly of a eukaryotic genome.</title>
        <authorList>
            <person name="Sakai H."/>
            <person name="Naito K."/>
            <person name="Ogiso-Tanaka E."/>
            <person name="Takahashi Y."/>
            <person name="Iseki K."/>
            <person name="Muto C."/>
            <person name="Satou K."/>
            <person name="Teruya K."/>
            <person name="Shiroma A."/>
            <person name="Shimoji M."/>
            <person name="Hirano T."/>
            <person name="Itoh T."/>
            <person name="Kaga A."/>
            <person name="Tomooka N."/>
        </authorList>
    </citation>
    <scope>NUCLEOTIDE SEQUENCE</scope>
</reference>
<sequence length="77" mass="9125">MFNFFFQEPIQNTEYPSRKLIKKIGATWAIKKIVSDGVNAEMEEKEQMKKNEQTKGEVENRNGCARKREKKKVKLLY</sequence>
<evidence type="ECO:0000313" key="2">
    <source>
        <dbReference type="EMBL" id="BAU03793.1"/>
    </source>
</evidence>
<dbReference type="AlphaFoldDB" id="A0A0S3TFH8"/>
<organism evidence="2">
    <name type="scientific">Vigna angularis var. angularis</name>
    <dbReference type="NCBI Taxonomy" id="157739"/>
    <lineage>
        <taxon>Eukaryota</taxon>
        <taxon>Viridiplantae</taxon>
        <taxon>Streptophyta</taxon>
        <taxon>Embryophyta</taxon>
        <taxon>Tracheophyta</taxon>
        <taxon>Spermatophyta</taxon>
        <taxon>Magnoliopsida</taxon>
        <taxon>eudicotyledons</taxon>
        <taxon>Gunneridae</taxon>
        <taxon>Pentapetalae</taxon>
        <taxon>rosids</taxon>
        <taxon>fabids</taxon>
        <taxon>Fabales</taxon>
        <taxon>Fabaceae</taxon>
        <taxon>Papilionoideae</taxon>
        <taxon>50 kb inversion clade</taxon>
        <taxon>NPAAA clade</taxon>
        <taxon>indigoferoid/millettioid clade</taxon>
        <taxon>Phaseoleae</taxon>
        <taxon>Vigna</taxon>
    </lineage>
</organism>
<name>A0A0S3TFH8_PHAAN</name>
<protein>
    <submittedName>
        <fullName evidence="2">Uncharacterized protein</fullName>
    </submittedName>
</protein>
<dbReference type="EMBL" id="AP016671">
    <property type="protein sequence ID" value="BAU03793.1"/>
    <property type="molecule type" value="Genomic_DNA"/>
</dbReference>
<feature type="compositionally biased region" description="Basic and acidic residues" evidence="1">
    <location>
        <begin position="47"/>
        <end position="60"/>
    </location>
</feature>
<feature type="region of interest" description="Disordered" evidence="1">
    <location>
        <begin position="47"/>
        <end position="77"/>
    </location>
</feature>
<gene>
    <name evidence="2" type="primary">Vigan.UMG181400</name>
    <name evidence="2" type="ORF">VIGAN_UM181400</name>
</gene>
<accession>A0A0S3TFH8</accession>
<evidence type="ECO:0000256" key="1">
    <source>
        <dbReference type="SAM" id="MobiDB-lite"/>
    </source>
</evidence>
<feature type="compositionally biased region" description="Basic residues" evidence="1">
    <location>
        <begin position="64"/>
        <end position="77"/>
    </location>
</feature>